<feature type="signal peptide" evidence="1">
    <location>
        <begin position="1"/>
        <end position="22"/>
    </location>
</feature>
<sequence>MRRLSLLLLLVLTLTGCTSLMNDEVDRPLWYPNGRRVAGQVCFVVQGSGAGEAASRDDAYNELLVQVSEYLGYDVAGRYYRELVNNQSIADLSLEVDNSYSAISSDGRTHYHYLLAFADEDVIIGMRSEAFRRLLAAEAEVVALKASALEHYKANNDVEAIREVLRAMTIASREGVTSEGNSPEDLLALATGHLSSIEIRLSREDGQAGTVRVRVVRNRGLLSPAVSGAPVTASFTVHNHMDGYETFSVPFVTGADGSFTFEEYYPQMTDTGTVHFSLDIDDELAAAEAVTGEAFLYDFRRMAEGIQASFDYDMSKALRDSTVLVIMDEYDESGRRLETNWARDAFISYFNQEGIETDVASTGDSDFASAMDELVSTYSDYDWIIWSAVGLSPVVEQPDGYEVYVAEGYTLLLDTRGRRIVNLDEITRSVSWGSDREACLQEAFSTYGSSVAGNMSPYF</sequence>
<accession>A0A9D9EBI5</accession>
<evidence type="ECO:0000313" key="3">
    <source>
        <dbReference type="Proteomes" id="UP000823633"/>
    </source>
</evidence>
<organism evidence="2 3">
    <name type="scientific">Candidatus Aphodenecus pullistercoris</name>
    <dbReference type="NCBI Taxonomy" id="2840669"/>
    <lineage>
        <taxon>Bacteria</taxon>
        <taxon>Pseudomonadati</taxon>
        <taxon>Spirochaetota</taxon>
        <taxon>Spirochaetia</taxon>
        <taxon>Spirochaetales</taxon>
        <taxon>Candidatus Aphodenecus</taxon>
    </lineage>
</organism>
<dbReference type="PROSITE" id="PS51257">
    <property type="entry name" value="PROKAR_LIPOPROTEIN"/>
    <property type="match status" value="1"/>
</dbReference>
<dbReference type="Proteomes" id="UP000823633">
    <property type="component" value="Unassembled WGS sequence"/>
</dbReference>
<comment type="caution">
    <text evidence="2">The sequence shown here is derived from an EMBL/GenBank/DDBJ whole genome shotgun (WGS) entry which is preliminary data.</text>
</comment>
<reference evidence="2" key="2">
    <citation type="journal article" date="2021" name="PeerJ">
        <title>Extensive microbial diversity within the chicken gut microbiome revealed by metagenomics and culture.</title>
        <authorList>
            <person name="Gilroy R."/>
            <person name="Ravi A."/>
            <person name="Getino M."/>
            <person name="Pursley I."/>
            <person name="Horton D.L."/>
            <person name="Alikhan N.F."/>
            <person name="Baker D."/>
            <person name="Gharbi K."/>
            <person name="Hall N."/>
            <person name="Watson M."/>
            <person name="Adriaenssens E.M."/>
            <person name="Foster-Nyarko E."/>
            <person name="Jarju S."/>
            <person name="Secka A."/>
            <person name="Antonio M."/>
            <person name="Oren A."/>
            <person name="Chaudhuri R.R."/>
            <person name="La Ragione R."/>
            <person name="Hildebrand F."/>
            <person name="Pallen M.J."/>
        </authorList>
    </citation>
    <scope>NUCLEOTIDE SEQUENCE</scope>
    <source>
        <strain evidence="2">11167</strain>
    </source>
</reference>
<dbReference type="AlphaFoldDB" id="A0A9D9EBI5"/>
<evidence type="ECO:0000313" key="2">
    <source>
        <dbReference type="EMBL" id="MBO8443516.1"/>
    </source>
</evidence>
<reference evidence="2" key="1">
    <citation type="submission" date="2020-10" db="EMBL/GenBank/DDBJ databases">
        <authorList>
            <person name="Gilroy R."/>
        </authorList>
    </citation>
    <scope>NUCLEOTIDE SEQUENCE</scope>
    <source>
        <strain evidence="2">11167</strain>
    </source>
</reference>
<proteinExistence type="predicted"/>
<dbReference type="EMBL" id="JADIMU010000045">
    <property type="protein sequence ID" value="MBO8443516.1"/>
    <property type="molecule type" value="Genomic_DNA"/>
</dbReference>
<protein>
    <submittedName>
        <fullName evidence="2">Uncharacterized protein</fullName>
    </submittedName>
</protein>
<keyword evidence="1" id="KW-0732">Signal</keyword>
<evidence type="ECO:0000256" key="1">
    <source>
        <dbReference type="SAM" id="SignalP"/>
    </source>
</evidence>
<feature type="chain" id="PRO_5038737922" evidence="1">
    <location>
        <begin position="23"/>
        <end position="459"/>
    </location>
</feature>
<name>A0A9D9EBI5_9SPIR</name>
<gene>
    <name evidence="2" type="ORF">IAC42_07125</name>
</gene>